<evidence type="ECO:0000313" key="3">
    <source>
        <dbReference type="Proteomes" id="UP000199421"/>
    </source>
</evidence>
<gene>
    <name evidence="2" type="ORF">SAMN05661044_00982</name>
</gene>
<name>A0A1H7JCZ3_OLID1</name>
<dbReference type="Gene3D" id="3.10.450.50">
    <property type="match status" value="1"/>
</dbReference>
<dbReference type="Pfam" id="PF12680">
    <property type="entry name" value="SnoaL_2"/>
    <property type="match status" value="1"/>
</dbReference>
<accession>A0A1H7JCZ3</accession>
<protein>
    <submittedName>
        <fullName evidence="2">Ketosteroid isomerase-related protein</fullName>
    </submittedName>
</protein>
<evidence type="ECO:0000313" key="2">
    <source>
        <dbReference type="EMBL" id="SEK72511.1"/>
    </source>
</evidence>
<proteinExistence type="predicted"/>
<dbReference type="AlphaFoldDB" id="A0A1H7JCZ3"/>
<dbReference type="GO" id="GO:0016853">
    <property type="term" value="F:isomerase activity"/>
    <property type="evidence" value="ECO:0007669"/>
    <property type="project" value="UniProtKB-KW"/>
</dbReference>
<reference evidence="3" key="1">
    <citation type="submission" date="2016-10" db="EMBL/GenBank/DDBJ databases">
        <authorList>
            <person name="Varghese N."/>
            <person name="Submissions S."/>
        </authorList>
    </citation>
    <scope>NUCLEOTIDE SEQUENCE [LARGE SCALE GENOMIC DNA]</scope>
    <source>
        <strain evidence="3">DSM 18733</strain>
    </source>
</reference>
<dbReference type="Proteomes" id="UP000199421">
    <property type="component" value="Unassembled WGS sequence"/>
</dbReference>
<organism evidence="2 3">
    <name type="scientific">Olivibacter domesticus</name>
    <name type="common">Pseudosphingobacterium domesticum</name>
    <dbReference type="NCBI Taxonomy" id="407022"/>
    <lineage>
        <taxon>Bacteria</taxon>
        <taxon>Pseudomonadati</taxon>
        <taxon>Bacteroidota</taxon>
        <taxon>Sphingobacteriia</taxon>
        <taxon>Sphingobacteriales</taxon>
        <taxon>Sphingobacteriaceae</taxon>
        <taxon>Olivibacter</taxon>
    </lineage>
</organism>
<sequence length="141" mass="15808">MNLIGILGKIKSIYTQANTGNFSTVLDSLAENVIFKSTILDGTPISGNFVGKEMVEDYYTRLLPSVATFKQLMPMKFVIREDKVIIIGENIFTLVKNGSTYQRPYVSIIRIKEGLISEITLIQDLFGIYLAYRASAQEGSW</sequence>
<keyword evidence="2" id="KW-0413">Isomerase</keyword>
<dbReference type="InterPro" id="IPR037401">
    <property type="entry name" value="SnoaL-like"/>
</dbReference>
<dbReference type="EMBL" id="FOAF01000001">
    <property type="protein sequence ID" value="SEK72511.1"/>
    <property type="molecule type" value="Genomic_DNA"/>
</dbReference>
<dbReference type="OrthoDB" id="1495161at2"/>
<keyword evidence="3" id="KW-1185">Reference proteome</keyword>
<dbReference type="SUPFAM" id="SSF54427">
    <property type="entry name" value="NTF2-like"/>
    <property type="match status" value="1"/>
</dbReference>
<dbReference type="RefSeq" id="WP_093319270.1">
    <property type="nucleotide sequence ID" value="NZ_FOAF01000001.1"/>
</dbReference>
<dbReference type="InterPro" id="IPR032710">
    <property type="entry name" value="NTF2-like_dom_sf"/>
</dbReference>
<feature type="domain" description="SnoaL-like" evidence="1">
    <location>
        <begin position="14"/>
        <end position="118"/>
    </location>
</feature>
<evidence type="ECO:0000259" key="1">
    <source>
        <dbReference type="Pfam" id="PF12680"/>
    </source>
</evidence>